<dbReference type="GO" id="GO:0016787">
    <property type="term" value="F:hydrolase activity"/>
    <property type="evidence" value="ECO:0007669"/>
    <property type="project" value="UniProtKB-KW"/>
</dbReference>
<dbReference type="InterPro" id="IPR014001">
    <property type="entry name" value="Helicase_ATP-bd"/>
</dbReference>
<dbReference type="Proteomes" id="UP001439008">
    <property type="component" value="Unassembled WGS sequence"/>
</dbReference>
<evidence type="ECO:0000313" key="9">
    <source>
        <dbReference type="Proteomes" id="UP001439008"/>
    </source>
</evidence>
<dbReference type="PROSITE" id="PS51195">
    <property type="entry name" value="Q_MOTIF"/>
    <property type="match status" value="1"/>
</dbReference>
<comment type="caution">
    <text evidence="8">The sequence shown here is derived from an EMBL/GenBank/DDBJ whole genome shotgun (WGS) entry which is preliminary data.</text>
</comment>
<reference evidence="8 9" key="1">
    <citation type="journal article" date="2024" name="BMC Biol.">
        <title>Comparative genomics of Ascetosporea gives new insight into the evolutionary basis for animal parasitism in Rhizaria.</title>
        <authorList>
            <person name="Hiltunen Thoren M."/>
            <person name="Onut-Brannstrom I."/>
            <person name="Alfjorden A."/>
            <person name="Peckova H."/>
            <person name="Swords F."/>
            <person name="Hooper C."/>
            <person name="Holzer A.S."/>
            <person name="Bass D."/>
            <person name="Burki F."/>
        </authorList>
    </citation>
    <scope>NUCLEOTIDE SEQUENCE [LARGE SCALE GENOMIC DNA]</scope>
    <source>
        <strain evidence="8">20-A016</strain>
    </source>
</reference>
<feature type="domain" description="DEAD-box RNA helicase Q" evidence="7">
    <location>
        <begin position="33"/>
        <end position="61"/>
    </location>
</feature>
<accession>A0ABV2APV1</accession>
<keyword evidence="9" id="KW-1185">Reference proteome</keyword>
<protein>
    <submittedName>
        <fullName evidence="8">DExD/H-box ATP-dependent RNA helicase dhh1</fullName>
        <ecNumber evidence="8">3.6.4.13</ecNumber>
    </submittedName>
</protein>
<proteinExistence type="predicted"/>
<evidence type="ECO:0000256" key="5">
    <source>
        <dbReference type="PROSITE-ProRule" id="PRU00552"/>
    </source>
</evidence>
<keyword evidence="4" id="KW-0067">ATP-binding</keyword>
<dbReference type="Pfam" id="PF00270">
    <property type="entry name" value="DEAD"/>
    <property type="match status" value="1"/>
</dbReference>
<name>A0ABV2APV1_9EUKA</name>
<keyword evidence="2 8" id="KW-0378">Hydrolase</keyword>
<keyword evidence="1" id="KW-0547">Nucleotide-binding</keyword>
<evidence type="ECO:0000259" key="7">
    <source>
        <dbReference type="PROSITE" id="PS51195"/>
    </source>
</evidence>
<dbReference type="InterPro" id="IPR011545">
    <property type="entry name" value="DEAD/DEAH_box_helicase_dom"/>
</dbReference>
<evidence type="ECO:0000313" key="8">
    <source>
        <dbReference type="EMBL" id="MES1921706.1"/>
    </source>
</evidence>
<dbReference type="InterPro" id="IPR014014">
    <property type="entry name" value="RNA_helicase_DEAD_Q_motif"/>
</dbReference>
<sequence>MALDGIYVFDEKEKKYKKDLRPNTNDVTKTQKMKFVQFGLKRNLLKGIYSAEYLFPSPIQQEAIPAILSKQNILARAKNGTGKTAAYAIPAIHLVDPHNSAPQVLVIVPSRELALQTSSVFEKLANFCQINVKIFAN</sequence>
<evidence type="ECO:0000259" key="6">
    <source>
        <dbReference type="PROSITE" id="PS51192"/>
    </source>
</evidence>
<evidence type="ECO:0000256" key="2">
    <source>
        <dbReference type="ARBA" id="ARBA00022801"/>
    </source>
</evidence>
<evidence type="ECO:0000256" key="3">
    <source>
        <dbReference type="ARBA" id="ARBA00022806"/>
    </source>
</evidence>
<gene>
    <name evidence="8" type="primary">DHH1</name>
    <name evidence="8" type="ORF">MHBO_003236</name>
</gene>
<dbReference type="SUPFAM" id="SSF52540">
    <property type="entry name" value="P-loop containing nucleoside triphosphate hydrolases"/>
    <property type="match status" value="1"/>
</dbReference>
<dbReference type="PROSITE" id="PS51192">
    <property type="entry name" value="HELICASE_ATP_BIND_1"/>
    <property type="match status" value="1"/>
</dbReference>
<dbReference type="EC" id="3.6.4.13" evidence="8"/>
<keyword evidence="3 8" id="KW-0347">Helicase</keyword>
<evidence type="ECO:0000256" key="1">
    <source>
        <dbReference type="ARBA" id="ARBA00022741"/>
    </source>
</evidence>
<dbReference type="Gene3D" id="3.40.50.300">
    <property type="entry name" value="P-loop containing nucleotide triphosphate hydrolases"/>
    <property type="match status" value="1"/>
</dbReference>
<dbReference type="InterPro" id="IPR027417">
    <property type="entry name" value="P-loop_NTPase"/>
</dbReference>
<organism evidence="8 9">
    <name type="scientific">Bonamia ostreae</name>
    <dbReference type="NCBI Taxonomy" id="126728"/>
    <lineage>
        <taxon>Eukaryota</taxon>
        <taxon>Sar</taxon>
        <taxon>Rhizaria</taxon>
        <taxon>Endomyxa</taxon>
        <taxon>Ascetosporea</taxon>
        <taxon>Haplosporida</taxon>
        <taxon>Bonamia</taxon>
    </lineage>
</organism>
<evidence type="ECO:0000256" key="4">
    <source>
        <dbReference type="ARBA" id="ARBA00022840"/>
    </source>
</evidence>
<dbReference type="PANTHER" id="PTHR47960">
    <property type="entry name" value="DEAD-BOX ATP-DEPENDENT RNA HELICASE 50"/>
    <property type="match status" value="1"/>
</dbReference>
<dbReference type="EMBL" id="JBDODL010001652">
    <property type="protein sequence ID" value="MES1921706.1"/>
    <property type="molecule type" value="Genomic_DNA"/>
</dbReference>
<feature type="domain" description="Helicase ATP-binding" evidence="6">
    <location>
        <begin position="64"/>
        <end position="137"/>
    </location>
</feature>
<dbReference type="GO" id="GO:0003724">
    <property type="term" value="F:RNA helicase activity"/>
    <property type="evidence" value="ECO:0007669"/>
    <property type="project" value="UniProtKB-EC"/>
</dbReference>
<feature type="short sequence motif" description="Q motif" evidence="5">
    <location>
        <begin position="33"/>
        <end position="61"/>
    </location>
</feature>